<dbReference type="Gene3D" id="3.40.30.10">
    <property type="entry name" value="Glutaredoxin"/>
    <property type="match status" value="1"/>
</dbReference>
<sequence>MKLQRIGLFFATLLFGATTSAALEVGDLAPDWTLPGSDGNEYRLSDLLGKHVVIAFFPKAYTSG</sequence>
<organism evidence="2">
    <name type="scientific">marine metagenome</name>
    <dbReference type="NCBI Taxonomy" id="408172"/>
    <lineage>
        <taxon>unclassified sequences</taxon>
        <taxon>metagenomes</taxon>
        <taxon>ecological metagenomes</taxon>
    </lineage>
</organism>
<gene>
    <name evidence="2" type="ORF">METZ01_LOCUS41734</name>
</gene>
<accession>A0A381RB55</accession>
<proteinExistence type="predicted"/>
<reference evidence="2" key="1">
    <citation type="submission" date="2018-05" db="EMBL/GenBank/DDBJ databases">
        <authorList>
            <person name="Lanie J.A."/>
            <person name="Ng W.-L."/>
            <person name="Kazmierczak K.M."/>
            <person name="Andrzejewski T.M."/>
            <person name="Davidsen T.M."/>
            <person name="Wayne K.J."/>
            <person name="Tettelin H."/>
            <person name="Glass J.I."/>
            <person name="Rusch D."/>
            <person name="Podicherti R."/>
            <person name="Tsui H.-C.T."/>
            <person name="Winkler M.E."/>
        </authorList>
    </citation>
    <scope>NUCLEOTIDE SEQUENCE</scope>
</reference>
<evidence type="ECO:0000259" key="1">
    <source>
        <dbReference type="Pfam" id="PF00578"/>
    </source>
</evidence>
<protein>
    <recommendedName>
        <fullName evidence="1">Alkyl hydroperoxide reductase subunit C/ Thiol specific antioxidant domain-containing protein</fullName>
    </recommendedName>
</protein>
<feature type="domain" description="Alkyl hydroperoxide reductase subunit C/ Thiol specific antioxidant" evidence="1">
    <location>
        <begin position="25"/>
        <end position="63"/>
    </location>
</feature>
<dbReference type="GO" id="GO:0016209">
    <property type="term" value="F:antioxidant activity"/>
    <property type="evidence" value="ECO:0007669"/>
    <property type="project" value="InterPro"/>
</dbReference>
<name>A0A381RB55_9ZZZZ</name>
<dbReference type="SUPFAM" id="SSF52833">
    <property type="entry name" value="Thioredoxin-like"/>
    <property type="match status" value="1"/>
</dbReference>
<evidence type="ECO:0000313" key="2">
    <source>
        <dbReference type="EMBL" id="SUZ88880.1"/>
    </source>
</evidence>
<dbReference type="InterPro" id="IPR036249">
    <property type="entry name" value="Thioredoxin-like_sf"/>
</dbReference>
<dbReference type="AlphaFoldDB" id="A0A381RB55"/>
<dbReference type="GO" id="GO:0016491">
    <property type="term" value="F:oxidoreductase activity"/>
    <property type="evidence" value="ECO:0007669"/>
    <property type="project" value="InterPro"/>
</dbReference>
<dbReference type="InterPro" id="IPR000866">
    <property type="entry name" value="AhpC/TSA"/>
</dbReference>
<dbReference type="Pfam" id="PF00578">
    <property type="entry name" value="AhpC-TSA"/>
    <property type="match status" value="1"/>
</dbReference>
<dbReference type="EMBL" id="UINC01001793">
    <property type="protein sequence ID" value="SUZ88880.1"/>
    <property type="molecule type" value="Genomic_DNA"/>
</dbReference>